<feature type="compositionally biased region" description="Basic and acidic residues" evidence="1">
    <location>
        <begin position="24"/>
        <end position="43"/>
    </location>
</feature>
<feature type="region of interest" description="Disordered" evidence="1">
    <location>
        <begin position="1"/>
        <end position="43"/>
    </location>
</feature>
<keyword evidence="4" id="KW-1185">Reference proteome</keyword>
<reference evidence="4" key="1">
    <citation type="journal article" date="2019" name="Int. J. Syst. Evol. Microbiol.">
        <title>The Global Catalogue of Microorganisms (GCM) 10K type strain sequencing project: providing services to taxonomists for standard genome sequencing and annotation.</title>
        <authorList>
            <consortium name="The Broad Institute Genomics Platform"/>
            <consortium name="The Broad Institute Genome Sequencing Center for Infectious Disease"/>
            <person name="Wu L."/>
            <person name="Ma J."/>
        </authorList>
    </citation>
    <scope>NUCLEOTIDE SEQUENCE [LARGE SCALE GENOMIC DNA]</scope>
    <source>
        <strain evidence="4">ZS-35-S2</strain>
    </source>
</reference>
<dbReference type="Pfam" id="PF12028">
    <property type="entry name" value="DUF3515"/>
    <property type="match status" value="1"/>
</dbReference>
<dbReference type="RefSeq" id="WP_377421722.1">
    <property type="nucleotide sequence ID" value="NZ_JBHSPR010000010.1"/>
</dbReference>
<comment type="caution">
    <text evidence="3">The sequence shown here is derived from an EMBL/GenBank/DDBJ whole genome shotgun (WGS) entry which is preliminary data.</text>
</comment>
<keyword evidence="2" id="KW-0812">Transmembrane</keyword>
<evidence type="ECO:0000256" key="1">
    <source>
        <dbReference type="SAM" id="MobiDB-lite"/>
    </source>
</evidence>
<sequence>MERTTMPGQQPDASQPEPDASTDPGDRTEQTERTDRRGPDRTTRQAALWATVVALPLTALVAVLVFGQLNPDPVATPEPSPSSARPQSTAPVEMAAPALAERPATVCRALLSRLPATIRDLGQRPVTAGPEQNAAYGDPALTVSCGVPKPTVAPTADLWMVNKVCWHTEHGDAGLVLTTVDREVPVRLVVPQGQEQTVQWAAPVSESLVASVPSVPDVPTGCAGG</sequence>
<dbReference type="Proteomes" id="UP001596203">
    <property type="component" value="Unassembled WGS sequence"/>
</dbReference>
<feature type="transmembrane region" description="Helical" evidence="2">
    <location>
        <begin position="46"/>
        <end position="67"/>
    </location>
</feature>
<evidence type="ECO:0000256" key="2">
    <source>
        <dbReference type="SAM" id="Phobius"/>
    </source>
</evidence>
<keyword evidence="2" id="KW-1133">Transmembrane helix</keyword>
<name>A0ABW1K7F5_9ACTN</name>
<proteinExistence type="predicted"/>
<keyword evidence="2" id="KW-0472">Membrane</keyword>
<dbReference type="InterPro" id="IPR021903">
    <property type="entry name" value="DUF3515"/>
</dbReference>
<gene>
    <name evidence="3" type="ORF">ACFP2T_14745</name>
</gene>
<dbReference type="EMBL" id="JBHSPR010000010">
    <property type="protein sequence ID" value="MFC6017460.1"/>
    <property type="molecule type" value="Genomic_DNA"/>
</dbReference>
<evidence type="ECO:0000313" key="3">
    <source>
        <dbReference type="EMBL" id="MFC6017460.1"/>
    </source>
</evidence>
<protein>
    <submittedName>
        <fullName evidence="3">DUF3515 family protein</fullName>
    </submittedName>
</protein>
<evidence type="ECO:0000313" key="4">
    <source>
        <dbReference type="Proteomes" id="UP001596203"/>
    </source>
</evidence>
<feature type="compositionally biased region" description="Polar residues" evidence="1">
    <location>
        <begin position="1"/>
        <end position="13"/>
    </location>
</feature>
<accession>A0ABW1K7F5</accession>
<organism evidence="3 4">
    <name type="scientific">Plantactinospora solaniradicis</name>
    <dbReference type="NCBI Taxonomy" id="1723736"/>
    <lineage>
        <taxon>Bacteria</taxon>
        <taxon>Bacillati</taxon>
        <taxon>Actinomycetota</taxon>
        <taxon>Actinomycetes</taxon>
        <taxon>Micromonosporales</taxon>
        <taxon>Micromonosporaceae</taxon>
        <taxon>Plantactinospora</taxon>
    </lineage>
</organism>